<accession>A0A0E2B1G2</accession>
<gene>
    <name evidence="1" type="ORF">LEP1GSC081_4506</name>
</gene>
<dbReference type="RefSeq" id="WP_004765899.1">
    <property type="nucleotide sequence ID" value="NZ_AHMY02000050.1"/>
</dbReference>
<dbReference type="Proteomes" id="UP000006253">
    <property type="component" value="Unassembled WGS sequence"/>
</dbReference>
<dbReference type="AlphaFoldDB" id="A0A0E2B1G2"/>
<reference evidence="1 2" key="1">
    <citation type="submission" date="2012-10" db="EMBL/GenBank/DDBJ databases">
        <authorList>
            <person name="Harkins D.M."/>
            <person name="Durkin A.S."/>
            <person name="Brinkac L.M."/>
            <person name="Selengut J.D."/>
            <person name="Sanka R."/>
            <person name="DePew J."/>
            <person name="Purushe J."/>
            <person name="Peacock S.J."/>
            <person name="Thaipadungpanit J."/>
            <person name="Wuthiekanun V.W."/>
            <person name="Day N.P."/>
            <person name="Vinetz J.M."/>
            <person name="Sutton G.G."/>
            <person name="Nelson W.C."/>
            <person name="Fouts D.E."/>
        </authorList>
    </citation>
    <scope>NUCLEOTIDE SEQUENCE [LARGE SCALE GENOMIC DNA]</scope>
    <source>
        <strain evidence="1 2">H1</strain>
    </source>
</reference>
<name>A0A0E2B1G2_9LEPT</name>
<evidence type="ECO:0000313" key="2">
    <source>
        <dbReference type="Proteomes" id="UP000006253"/>
    </source>
</evidence>
<proteinExistence type="predicted"/>
<evidence type="ECO:0000313" key="1">
    <source>
        <dbReference type="EMBL" id="EKO15072.1"/>
    </source>
</evidence>
<organism evidence="1 2">
    <name type="scientific">Leptospira kirschneri str. H1</name>
    <dbReference type="NCBI Taxonomy" id="1049966"/>
    <lineage>
        <taxon>Bacteria</taxon>
        <taxon>Pseudomonadati</taxon>
        <taxon>Spirochaetota</taxon>
        <taxon>Spirochaetia</taxon>
        <taxon>Leptospirales</taxon>
        <taxon>Leptospiraceae</taxon>
        <taxon>Leptospira</taxon>
    </lineage>
</organism>
<sequence length="341" mass="39274">MLSFYLELLDKVFLKNVNQFVVYKDYAFVYGDYGRAYEIHILSLEIPEKPIHVQSISFQNVIVKVEIKMDTLYVAEDKRAIHIFDLSNISEPKRIDSFVLLGYDIYDMKIIGENAILAMNWEGIGLVDLNLSDQIQPVQKIKIENGCVEYFVSFCDRFFTVSSLKNDPFLYEISIINGYLEIKNKKEFSDFNPSSVFCGTSEVVLYGEFKKGKNNRSGILLLDDNLQPLGEPIRLERSPIICFQLSDGNFLFGFDYSYVLLDKTQRTIVPLFAQFKQKSSNKYIEIASNSDSRLEPQDTSTLVSMDSLQNAHKQGDFFFALHGNHFTSFRILENSLFQDIV</sequence>
<dbReference type="EMBL" id="AHMY02000050">
    <property type="protein sequence ID" value="EKO15072.1"/>
    <property type="molecule type" value="Genomic_DNA"/>
</dbReference>
<comment type="caution">
    <text evidence="1">The sequence shown here is derived from an EMBL/GenBank/DDBJ whole genome shotgun (WGS) entry which is preliminary data.</text>
</comment>
<protein>
    <submittedName>
        <fullName evidence="1">Uncharacterized protein</fullName>
    </submittedName>
</protein>